<dbReference type="OrthoDB" id="3799440at2759"/>
<feature type="transmembrane region" description="Helical" evidence="1">
    <location>
        <begin position="12"/>
        <end position="31"/>
    </location>
</feature>
<comment type="caution">
    <text evidence="3">The sequence shown here is derived from an EMBL/GenBank/DDBJ whole genome shotgun (WGS) entry which is preliminary data.</text>
</comment>
<dbReference type="Pfam" id="PF06985">
    <property type="entry name" value="HET"/>
    <property type="match status" value="1"/>
</dbReference>
<accession>A0A9W4UP50</accession>
<evidence type="ECO:0000256" key="1">
    <source>
        <dbReference type="SAM" id="Phobius"/>
    </source>
</evidence>
<gene>
    <name evidence="3" type="ORF">PDIGIT_LOCUS10928</name>
</gene>
<feature type="domain" description="Heterokaryon incompatibility" evidence="2">
    <location>
        <begin position="301"/>
        <end position="453"/>
    </location>
</feature>
<evidence type="ECO:0000313" key="4">
    <source>
        <dbReference type="Proteomes" id="UP001152607"/>
    </source>
</evidence>
<keyword evidence="1" id="KW-1133">Transmembrane helix</keyword>
<dbReference type="InterPro" id="IPR010730">
    <property type="entry name" value="HET"/>
</dbReference>
<dbReference type="PANTHER" id="PTHR33112">
    <property type="entry name" value="DOMAIN PROTEIN, PUTATIVE-RELATED"/>
    <property type="match status" value="1"/>
</dbReference>
<dbReference type="PANTHER" id="PTHR33112:SF8">
    <property type="entry name" value="HETEROKARYON INCOMPATIBILITY DOMAIN-CONTAINING PROTEIN"/>
    <property type="match status" value="1"/>
</dbReference>
<dbReference type="Proteomes" id="UP001152607">
    <property type="component" value="Unassembled WGS sequence"/>
</dbReference>
<sequence length="863" mass="98504">MARNYTELLDPYFLLFGGFLVLAGLPRLFLLPFSSTDEPECEVFCIIQFASSGLGILILTFWHAFGATPWVFWLLPFYVVRSPRELHLPQGSDTQPSIAKHCLSCELILTKSRLLNGAVGNLTRTTERYDFQQQYLRKLNGLQSTCQMCTILLEGFEIPSRDCRSYGTFDDYISSSLHLRIWQPFREEGVTYMQLFVPDLFDRYGLNHIIMQLFRGKKGKATAVKIHEGNPHPRDSIETRMQSTASQQAIQKAKAWIRTCSNSHQACAVSSQFLPTRLVRISEDAMTFQVISTTSMCKKPYVALSHCWGGEISVKLTPETHHSLCDGFEVTKLPRNFREAIKITRELGYDFIWVDSLCIIQGTDDWEKQSAMMASVYENAIFTLAATASDNSEGGCFRDRDNFLHYECVLLTSNSRSLFIAPALRQNHDTLTTAFHEKVDMAPLNSRAWVFQERMLSPRILHCGEGFLLFECNTLQATEFNPSGKHYVKESNFHANGRAYSESDLFKRVSPEARFRARASQVAQSIRSLSYINELRPEDLEFIADWIMSRSSTWITGSREELNELWDISGILPFKEKSELQSDWRALALEHSQIENAERSRKQLIANSARTGIRGALDMLYSLRISGRTLTLSEKLEVHRRWFELVVEYSKRNLTKRTDKLVAISGLARRIADKNGMKYYAGLWQTTLLLDLMWMRVPDTDLKQRPKEYVAPSWSWASIDVKVESILSHHNIAAGSARSEHIRFHAKILHATAADCGMDSSDSSTMIDEGYIKLQGPMKNVSLTEFPFVLDFDMEDDPQANYVCIAICSRKNGWFGWWIGLLLEMKPGTSTGMYSRRGIVYQQSLIYSSPGDFWKIGHAVVGW</sequence>
<dbReference type="EMBL" id="CAOQHR010000007">
    <property type="protein sequence ID" value="CAI6337813.1"/>
    <property type="molecule type" value="Genomic_DNA"/>
</dbReference>
<organism evidence="3 4">
    <name type="scientific">Periconia digitata</name>
    <dbReference type="NCBI Taxonomy" id="1303443"/>
    <lineage>
        <taxon>Eukaryota</taxon>
        <taxon>Fungi</taxon>
        <taxon>Dikarya</taxon>
        <taxon>Ascomycota</taxon>
        <taxon>Pezizomycotina</taxon>
        <taxon>Dothideomycetes</taxon>
        <taxon>Pleosporomycetidae</taxon>
        <taxon>Pleosporales</taxon>
        <taxon>Massarineae</taxon>
        <taxon>Periconiaceae</taxon>
        <taxon>Periconia</taxon>
    </lineage>
</organism>
<name>A0A9W4UP50_9PLEO</name>
<protein>
    <recommendedName>
        <fullName evidence="2">Heterokaryon incompatibility domain-containing protein</fullName>
    </recommendedName>
</protein>
<reference evidence="3" key="1">
    <citation type="submission" date="2023-01" db="EMBL/GenBank/DDBJ databases">
        <authorList>
            <person name="Van Ghelder C."/>
            <person name="Rancurel C."/>
        </authorList>
    </citation>
    <scope>NUCLEOTIDE SEQUENCE</scope>
    <source>
        <strain evidence="3">CNCM I-4278</strain>
    </source>
</reference>
<evidence type="ECO:0000313" key="3">
    <source>
        <dbReference type="EMBL" id="CAI6337813.1"/>
    </source>
</evidence>
<feature type="transmembrane region" description="Helical" evidence="1">
    <location>
        <begin position="43"/>
        <end position="65"/>
    </location>
</feature>
<keyword evidence="4" id="KW-1185">Reference proteome</keyword>
<proteinExistence type="predicted"/>
<keyword evidence="1" id="KW-0812">Transmembrane</keyword>
<evidence type="ECO:0000259" key="2">
    <source>
        <dbReference type="Pfam" id="PF06985"/>
    </source>
</evidence>
<keyword evidence="1" id="KW-0472">Membrane</keyword>
<dbReference type="AlphaFoldDB" id="A0A9W4UP50"/>